<evidence type="ECO:0000313" key="8">
    <source>
        <dbReference type="Proteomes" id="UP001378592"/>
    </source>
</evidence>
<dbReference type="GO" id="GO:0016042">
    <property type="term" value="P:lipid catabolic process"/>
    <property type="evidence" value="ECO:0007669"/>
    <property type="project" value="TreeGrafter"/>
</dbReference>
<evidence type="ECO:0000256" key="3">
    <source>
        <dbReference type="ARBA" id="ARBA00022525"/>
    </source>
</evidence>
<reference evidence="7 8" key="1">
    <citation type="submission" date="2024-03" db="EMBL/GenBank/DDBJ databases">
        <title>The genome assembly and annotation of the cricket Gryllus longicercus Weissman &amp; Gray.</title>
        <authorList>
            <person name="Szrajer S."/>
            <person name="Gray D."/>
            <person name="Ylla G."/>
        </authorList>
    </citation>
    <scope>NUCLEOTIDE SEQUENCE [LARGE SCALE GENOMIC DNA]</scope>
    <source>
        <strain evidence="7">DAG 2021-001</strain>
        <tissue evidence="7">Whole body minus gut</tissue>
    </source>
</reference>
<comment type="similarity">
    <text evidence="2 4">Belongs to the AB hydrolase superfamily. Lipase family.</text>
</comment>
<evidence type="ECO:0000313" key="7">
    <source>
        <dbReference type="EMBL" id="KAK7792676.1"/>
    </source>
</evidence>
<keyword evidence="8" id="KW-1185">Reference proteome</keyword>
<dbReference type="PANTHER" id="PTHR11610">
    <property type="entry name" value="LIPASE"/>
    <property type="match status" value="1"/>
</dbReference>
<evidence type="ECO:0000256" key="1">
    <source>
        <dbReference type="ARBA" id="ARBA00004613"/>
    </source>
</evidence>
<organism evidence="7 8">
    <name type="scientific">Gryllus longicercus</name>
    <dbReference type="NCBI Taxonomy" id="2509291"/>
    <lineage>
        <taxon>Eukaryota</taxon>
        <taxon>Metazoa</taxon>
        <taxon>Ecdysozoa</taxon>
        <taxon>Arthropoda</taxon>
        <taxon>Hexapoda</taxon>
        <taxon>Insecta</taxon>
        <taxon>Pterygota</taxon>
        <taxon>Neoptera</taxon>
        <taxon>Polyneoptera</taxon>
        <taxon>Orthoptera</taxon>
        <taxon>Ensifera</taxon>
        <taxon>Gryllidea</taxon>
        <taxon>Grylloidea</taxon>
        <taxon>Gryllidae</taxon>
        <taxon>Gryllinae</taxon>
        <taxon>Gryllus</taxon>
    </lineage>
</organism>
<dbReference type="PANTHER" id="PTHR11610:SF151">
    <property type="entry name" value="PHOSPHOLIPASE A1 MEMBER A-LIKE PROTEIN"/>
    <property type="match status" value="1"/>
</dbReference>
<dbReference type="InterPro" id="IPR000734">
    <property type="entry name" value="TAG_lipase"/>
</dbReference>
<dbReference type="GO" id="GO:0005615">
    <property type="term" value="C:extracellular space"/>
    <property type="evidence" value="ECO:0007669"/>
    <property type="project" value="TreeGrafter"/>
</dbReference>
<comment type="subcellular location">
    <subcellularLocation>
        <location evidence="1">Secreted</location>
    </subcellularLocation>
</comment>
<evidence type="ECO:0000259" key="6">
    <source>
        <dbReference type="Pfam" id="PF00151"/>
    </source>
</evidence>
<dbReference type="Gene3D" id="3.40.50.1820">
    <property type="entry name" value="alpha/beta hydrolase"/>
    <property type="match status" value="1"/>
</dbReference>
<protein>
    <recommendedName>
        <fullName evidence="6">Lipase domain-containing protein</fullName>
    </recommendedName>
</protein>
<dbReference type="Proteomes" id="UP001378592">
    <property type="component" value="Unassembled WGS sequence"/>
</dbReference>
<feature type="domain" description="Lipase" evidence="6">
    <location>
        <begin position="115"/>
        <end position="340"/>
    </location>
</feature>
<keyword evidence="5" id="KW-0812">Transmembrane</keyword>
<dbReference type="InterPro" id="IPR033906">
    <property type="entry name" value="Lipase_N"/>
</dbReference>
<evidence type="ECO:0000256" key="4">
    <source>
        <dbReference type="RuleBase" id="RU004262"/>
    </source>
</evidence>
<accession>A0AAN9VB16</accession>
<keyword evidence="5" id="KW-1133">Transmembrane helix</keyword>
<dbReference type="InterPro" id="IPR029058">
    <property type="entry name" value="AB_hydrolase_fold"/>
</dbReference>
<dbReference type="GO" id="GO:0016298">
    <property type="term" value="F:lipase activity"/>
    <property type="evidence" value="ECO:0007669"/>
    <property type="project" value="InterPro"/>
</dbReference>
<dbReference type="EMBL" id="JAZDUA010000434">
    <property type="protein sequence ID" value="KAK7792676.1"/>
    <property type="molecule type" value="Genomic_DNA"/>
</dbReference>
<dbReference type="GO" id="GO:0017171">
    <property type="term" value="F:serine hydrolase activity"/>
    <property type="evidence" value="ECO:0007669"/>
    <property type="project" value="TreeGrafter"/>
</dbReference>
<evidence type="ECO:0000256" key="5">
    <source>
        <dbReference type="SAM" id="Phobius"/>
    </source>
</evidence>
<dbReference type="SUPFAM" id="SSF53474">
    <property type="entry name" value="alpha/beta-Hydrolases"/>
    <property type="match status" value="1"/>
</dbReference>
<comment type="caution">
    <text evidence="7">The sequence shown here is derived from an EMBL/GenBank/DDBJ whole genome shotgun (WGS) entry which is preliminary data.</text>
</comment>
<dbReference type="PRINTS" id="PR00821">
    <property type="entry name" value="TAGLIPASE"/>
</dbReference>
<proteinExistence type="inferred from homology"/>
<keyword evidence="5" id="KW-0472">Membrane</keyword>
<name>A0AAN9VB16_9ORTH</name>
<keyword evidence="3" id="KW-0964">Secreted</keyword>
<sequence>MSRGRGARVPARPPAPGSCGCCCGRPAAGGCLLLLLVAWGATAAVSAGALVALAALPPFDYWEATGDGDGPAERSEWSVGPCTFQFWEPCNNSKLLFYHFSSDDPYNPDILDIMNPEPQNFDTNLTTHIIVHGYVGHVNFSATANIYKAFLRRGGSNVLAVDWGRLATAPCYPAAVFNTLQAGRCTGEFLVALARRVPQLSLARVHAVGFSLGAHVAAFASNAVHEATGARLGRITGLDPALPLFATLKKTWKLDASDADFVDVLHTNVGVFGKIEAVGHADFYFNGGTVQPACSDHQNVPLCSHLLANIYFAESIESDIGFWGTHCPSYYQYVVGWCSVLDSGSERVIVGEHCNSSTRGVYFVETGSTPPYALG</sequence>
<dbReference type="CDD" id="cd00707">
    <property type="entry name" value="Pancreat_lipase_like"/>
    <property type="match status" value="1"/>
</dbReference>
<feature type="transmembrane region" description="Helical" evidence="5">
    <location>
        <begin position="32"/>
        <end position="56"/>
    </location>
</feature>
<dbReference type="Pfam" id="PF00151">
    <property type="entry name" value="Lipase"/>
    <property type="match status" value="1"/>
</dbReference>
<dbReference type="InterPro" id="IPR013818">
    <property type="entry name" value="Lipase"/>
</dbReference>
<evidence type="ECO:0000256" key="2">
    <source>
        <dbReference type="ARBA" id="ARBA00010701"/>
    </source>
</evidence>
<gene>
    <name evidence="7" type="ORF">R5R35_012521</name>
</gene>
<dbReference type="AlphaFoldDB" id="A0AAN9VB16"/>